<feature type="compositionally biased region" description="Basic and acidic residues" evidence="6">
    <location>
        <begin position="8"/>
        <end position="39"/>
    </location>
</feature>
<feature type="domain" description="C2H2-type" evidence="7">
    <location>
        <begin position="620"/>
        <end position="648"/>
    </location>
</feature>
<keyword evidence="1" id="KW-0479">Metal-binding</keyword>
<evidence type="ECO:0000259" key="7">
    <source>
        <dbReference type="PROSITE" id="PS50157"/>
    </source>
</evidence>
<keyword evidence="4" id="KW-0862">Zinc</keyword>
<protein>
    <submittedName>
        <fullName evidence="8">DgyrCDS13305</fullName>
    </submittedName>
</protein>
<dbReference type="PANTHER" id="PTHR24379">
    <property type="entry name" value="KRAB AND ZINC FINGER DOMAIN-CONTAINING"/>
    <property type="match status" value="1"/>
</dbReference>
<feature type="region of interest" description="Disordered" evidence="6">
    <location>
        <begin position="369"/>
        <end position="391"/>
    </location>
</feature>
<dbReference type="InterPro" id="IPR013087">
    <property type="entry name" value="Znf_C2H2_type"/>
</dbReference>
<feature type="compositionally biased region" description="Polar residues" evidence="6">
    <location>
        <begin position="261"/>
        <end position="280"/>
    </location>
</feature>
<dbReference type="OrthoDB" id="6110130at2759"/>
<feature type="region of interest" description="Disordered" evidence="6">
    <location>
        <begin position="1"/>
        <end position="89"/>
    </location>
</feature>
<gene>
    <name evidence="8" type="ORF">DGYR_LOCUS12510</name>
</gene>
<keyword evidence="2" id="KW-0677">Repeat</keyword>
<dbReference type="PROSITE" id="PS00028">
    <property type="entry name" value="ZINC_FINGER_C2H2_1"/>
    <property type="match status" value="5"/>
</dbReference>
<feature type="domain" description="C2H2-type" evidence="7">
    <location>
        <begin position="595"/>
        <end position="619"/>
    </location>
</feature>
<feature type="domain" description="C2H2-type" evidence="7">
    <location>
        <begin position="447"/>
        <end position="475"/>
    </location>
</feature>
<dbReference type="AlphaFoldDB" id="A0A7I8WAC9"/>
<dbReference type="PROSITE" id="PS50157">
    <property type="entry name" value="ZINC_FINGER_C2H2_2"/>
    <property type="match status" value="3"/>
</dbReference>
<dbReference type="SMART" id="SM00355">
    <property type="entry name" value="ZnF_C2H2"/>
    <property type="match status" value="10"/>
</dbReference>
<feature type="region of interest" description="Disordered" evidence="6">
    <location>
        <begin position="488"/>
        <end position="513"/>
    </location>
</feature>
<proteinExistence type="predicted"/>
<organism evidence="8 9">
    <name type="scientific">Dimorphilus gyrociliatus</name>
    <dbReference type="NCBI Taxonomy" id="2664684"/>
    <lineage>
        <taxon>Eukaryota</taxon>
        <taxon>Metazoa</taxon>
        <taxon>Spiralia</taxon>
        <taxon>Lophotrochozoa</taxon>
        <taxon>Annelida</taxon>
        <taxon>Polychaeta</taxon>
        <taxon>Polychaeta incertae sedis</taxon>
        <taxon>Dinophilidae</taxon>
        <taxon>Dimorphilus</taxon>
    </lineage>
</organism>
<evidence type="ECO:0000256" key="6">
    <source>
        <dbReference type="SAM" id="MobiDB-lite"/>
    </source>
</evidence>
<feature type="compositionally biased region" description="Basic and acidic residues" evidence="6">
    <location>
        <begin position="46"/>
        <end position="60"/>
    </location>
</feature>
<feature type="compositionally biased region" description="Low complexity" evidence="6">
    <location>
        <begin position="493"/>
        <end position="509"/>
    </location>
</feature>
<feature type="compositionally biased region" description="Basic and acidic residues" evidence="6">
    <location>
        <begin position="77"/>
        <end position="87"/>
    </location>
</feature>
<evidence type="ECO:0000256" key="1">
    <source>
        <dbReference type="ARBA" id="ARBA00022723"/>
    </source>
</evidence>
<sequence>MEAMILNGEKDEEKENELESKCVKLRNSEHVNSKIDEKINPIPEGKISENSEAEKDDDKNNSAIVVSSGSESSFEDTQSKKSKEESKQASLSPYKRLLHTYSSSRCSADHTIKIGISLCRYNFLKLNQRSSSSNAPELASLEKFCSNLNLSTKNFECESCPFKTNFISSLNYHKETVHRTEDGKLVCAVCKQFETSEYLIYHSHMKDAHNASLKTVNWKGGPFLCSNCSYETNFRKAFIRHEEKCLDRHIMSGEKDIPTDSGKSNTNVQPSKNNTPNPSLRSLLPAQKVTQAMVTKTGLKTTQISPNGPILALPAHARPIPTAPGQPQQYAINNQLYQLIQSPNGNGYVLSPIPGVVLQHNNMKSVLKTSTSTSNTTSTVTNNSIRSTNSKQNSVPNLVAADKGMMNEICELCHKGVKDRDALRQHLSFCHNFKIPQELMDMVRRPFACDFCDSRFWTSQGLINHRTGNHKAERAAANVLAEYQKKVPSAKMNSTDTTSSISNTQDSNSKPAMKSGQRVYRCHKCKENISGIVNHMKSFHGISVKGMFEKGECMVCGEKILDRASMEEHITTIHSELFRRRAPTANSRDKKKFEFKCKPCKVRFKSENQLREHDKLMHAFPCSRCSESFLNERTKLAHFQKVHSNERDKCPMCDEEVQVGEPFINHVEKHLNQCSVRVEKMNAHDIDKFQSKDEEDSDLKIDLTEESIPQTEGDRISEDDDVMILEENGPPDMSKRKKPNDKLDIRSHPKNRSDEPSRKRVKILDPKEN</sequence>
<dbReference type="PANTHER" id="PTHR24379:SF121">
    <property type="entry name" value="C2H2-TYPE DOMAIN-CONTAINING PROTEIN"/>
    <property type="match status" value="1"/>
</dbReference>
<evidence type="ECO:0000313" key="9">
    <source>
        <dbReference type="Proteomes" id="UP000549394"/>
    </source>
</evidence>
<feature type="compositionally biased region" description="Low complexity" evidence="6">
    <location>
        <begin position="369"/>
        <end position="390"/>
    </location>
</feature>
<reference evidence="8 9" key="1">
    <citation type="submission" date="2020-08" db="EMBL/GenBank/DDBJ databases">
        <authorList>
            <person name="Hejnol A."/>
        </authorList>
    </citation>
    <scope>NUCLEOTIDE SEQUENCE [LARGE SCALE GENOMIC DNA]</scope>
</reference>
<feature type="region of interest" description="Disordered" evidence="6">
    <location>
        <begin position="687"/>
        <end position="769"/>
    </location>
</feature>
<keyword evidence="9" id="KW-1185">Reference proteome</keyword>
<dbReference type="Proteomes" id="UP000549394">
    <property type="component" value="Unassembled WGS sequence"/>
</dbReference>
<dbReference type="GO" id="GO:0008270">
    <property type="term" value="F:zinc ion binding"/>
    <property type="evidence" value="ECO:0007669"/>
    <property type="project" value="UniProtKB-KW"/>
</dbReference>
<evidence type="ECO:0000256" key="2">
    <source>
        <dbReference type="ARBA" id="ARBA00022737"/>
    </source>
</evidence>
<comment type="caution">
    <text evidence="8">The sequence shown here is derived from an EMBL/GenBank/DDBJ whole genome shotgun (WGS) entry which is preliminary data.</text>
</comment>
<feature type="region of interest" description="Disordered" evidence="6">
    <location>
        <begin position="253"/>
        <end position="282"/>
    </location>
</feature>
<feature type="compositionally biased region" description="Low complexity" evidence="6">
    <location>
        <begin position="62"/>
        <end position="76"/>
    </location>
</feature>
<name>A0A7I8WAC9_9ANNE</name>
<dbReference type="EMBL" id="CAJFCJ010000024">
    <property type="protein sequence ID" value="CAD5125064.1"/>
    <property type="molecule type" value="Genomic_DNA"/>
</dbReference>
<evidence type="ECO:0000256" key="3">
    <source>
        <dbReference type="ARBA" id="ARBA00022771"/>
    </source>
</evidence>
<dbReference type="Pfam" id="PF12874">
    <property type="entry name" value="zf-met"/>
    <property type="match status" value="1"/>
</dbReference>
<evidence type="ECO:0000256" key="5">
    <source>
        <dbReference type="PROSITE-ProRule" id="PRU00042"/>
    </source>
</evidence>
<evidence type="ECO:0000313" key="8">
    <source>
        <dbReference type="EMBL" id="CAD5125064.1"/>
    </source>
</evidence>
<feature type="compositionally biased region" description="Basic and acidic residues" evidence="6">
    <location>
        <begin position="740"/>
        <end position="769"/>
    </location>
</feature>
<keyword evidence="3 5" id="KW-0863">Zinc-finger</keyword>
<evidence type="ECO:0000256" key="4">
    <source>
        <dbReference type="ARBA" id="ARBA00022833"/>
    </source>
</evidence>
<feature type="compositionally biased region" description="Basic and acidic residues" evidence="6">
    <location>
        <begin position="687"/>
        <end position="703"/>
    </location>
</feature>
<dbReference type="Gene3D" id="3.30.160.60">
    <property type="entry name" value="Classic Zinc Finger"/>
    <property type="match status" value="3"/>
</dbReference>
<accession>A0A7I8WAC9</accession>